<dbReference type="InterPro" id="IPR025668">
    <property type="entry name" value="Tnp_DDE_dom"/>
</dbReference>
<evidence type="ECO:0000259" key="2">
    <source>
        <dbReference type="Pfam" id="PF05598"/>
    </source>
</evidence>
<dbReference type="PANTHER" id="PTHR33408:SF2">
    <property type="entry name" value="TRANSPOSASE DDE DOMAIN-CONTAINING PROTEIN"/>
    <property type="match status" value="1"/>
</dbReference>
<dbReference type="RefSeq" id="WP_196283162.1">
    <property type="nucleotide sequence ID" value="NZ_JADQDQ010000007.1"/>
</dbReference>
<evidence type="ECO:0000259" key="3">
    <source>
        <dbReference type="Pfam" id="PF13751"/>
    </source>
</evidence>
<accession>A0ABS0IK82</accession>
<evidence type="ECO:0000313" key="5">
    <source>
        <dbReference type="Proteomes" id="UP000597617"/>
    </source>
</evidence>
<evidence type="ECO:0000313" key="4">
    <source>
        <dbReference type="EMBL" id="MBF9238803.1"/>
    </source>
</evidence>
<name>A0ABS0IK82_9BACT</name>
<comment type="caution">
    <text evidence="4">The sequence shown here is derived from an EMBL/GenBank/DDBJ whole genome shotgun (WGS) entry which is preliminary data.</text>
</comment>
<evidence type="ECO:0000256" key="1">
    <source>
        <dbReference type="SAM" id="MobiDB-lite"/>
    </source>
</evidence>
<feature type="compositionally biased region" description="Basic residues" evidence="1">
    <location>
        <begin position="440"/>
        <end position="457"/>
    </location>
</feature>
<feature type="domain" description="Transposase InsH N-terminal" evidence="2">
    <location>
        <begin position="7"/>
        <end position="61"/>
    </location>
</feature>
<sequence>MSGLARPPQFFKLVLVGRLENLVSDRRLVEHCALRLDILYLLGYEVDEELPWHSTVSRTRQLFPTAVFERLFDHVFAQCVARGLVAGDTQAVDSAPVKANAALEAVVEKQAAGALGPHRAGSSAPPAPAASVVTAPVHQLRNLAAHQARQGAHSSVPGAQQPKARLLSNKTHYSPADPDARISVKPGKARALNYLCSLAVDTAHGVIRHVQADFADRRDSLHLPRLLTGLQRRLRAQELRLRELLADAGYANGANYALLERQGITAWIPVFGQYKPEIAGFAYDAQTDAYACTAGKILSFRKYDVAADGGWRKIYWATCSDCQQCPLKSTCVPGAKRKQLTRTLYDAPYRRAWQRQQSRRGQRMRRVQQSTVEPVFGNLLHHYGLRRMNVRGHAGAHKTMLLTAVAYNLKKLLRYRPKRQLSLALALPRPILTANARAGQRNRRTKAPTRALRKRPC</sequence>
<feature type="region of interest" description="Disordered" evidence="1">
    <location>
        <begin position="436"/>
        <end position="457"/>
    </location>
</feature>
<proteinExistence type="predicted"/>
<keyword evidence="5" id="KW-1185">Reference proteome</keyword>
<dbReference type="PANTHER" id="PTHR33408">
    <property type="entry name" value="TRANSPOSASE"/>
    <property type="match status" value="1"/>
</dbReference>
<dbReference type="Pfam" id="PF05598">
    <property type="entry name" value="DUF772"/>
    <property type="match status" value="1"/>
</dbReference>
<reference evidence="4 5" key="1">
    <citation type="submission" date="2020-11" db="EMBL/GenBank/DDBJ databases">
        <authorList>
            <person name="Kim M.K."/>
        </authorList>
    </citation>
    <scope>NUCLEOTIDE SEQUENCE [LARGE SCALE GENOMIC DNA]</scope>
    <source>
        <strain evidence="4 5">BT683</strain>
    </source>
</reference>
<gene>
    <name evidence="4" type="ORF">I2I05_15480</name>
</gene>
<dbReference type="EMBL" id="JADQDQ010000007">
    <property type="protein sequence ID" value="MBF9238803.1"/>
    <property type="molecule type" value="Genomic_DNA"/>
</dbReference>
<protein>
    <submittedName>
        <fullName evidence="4">Transposase</fullName>
    </submittedName>
</protein>
<dbReference type="Proteomes" id="UP000597617">
    <property type="component" value="Unassembled WGS sequence"/>
</dbReference>
<dbReference type="Pfam" id="PF13751">
    <property type="entry name" value="DDE_Tnp_1_6"/>
    <property type="match status" value="1"/>
</dbReference>
<organism evidence="4 5">
    <name type="scientific">Hymenobacter jeongseonensis</name>
    <dbReference type="NCBI Taxonomy" id="2791027"/>
    <lineage>
        <taxon>Bacteria</taxon>
        <taxon>Pseudomonadati</taxon>
        <taxon>Bacteroidota</taxon>
        <taxon>Cytophagia</taxon>
        <taxon>Cytophagales</taxon>
        <taxon>Hymenobacteraceae</taxon>
        <taxon>Hymenobacter</taxon>
    </lineage>
</organism>
<feature type="domain" description="Transposase DDE" evidence="3">
    <location>
        <begin position="292"/>
        <end position="413"/>
    </location>
</feature>
<dbReference type="InterPro" id="IPR008490">
    <property type="entry name" value="Transposase_InsH_N"/>
</dbReference>